<proteinExistence type="predicted"/>
<gene>
    <name evidence="1" type="ORF">PLEPLA_LOCUS40412</name>
</gene>
<reference evidence="1" key="1">
    <citation type="submission" date="2020-03" db="EMBL/GenBank/DDBJ databases">
        <authorList>
            <person name="Weist P."/>
        </authorList>
    </citation>
    <scope>NUCLEOTIDE SEQUENCE</scope>
</reference>
<comment type="caution">
    <text evidence="1">The sequence shown here is derived from an EMBL/GenBank/DDBJ whole genome shotgun (WGS) entry which is preliminary data.</text>
</comment>
<accession>A0A9N7VH31</accession>
<dbReference type="Proteomes" id="UP001153269">
    <property type="component" value="Unassembled WGS sequence"/>
</dbReference>
<dbReference type="AlphaFoldDB" id="A0A9N7VH31"/>
<dbReference type="EMBL" id="CADEAL010004137">
    <property type="protein sequence ID" value="CAB1452662.1"/>
    <property type="molecule type" value="Genomic_DNA"/>
</dbReference>
<sequence>MQMGKTGNELSTFWLEDDPSAMHSRPSSGVIVPGEHEAATVVTIQDGNVRDGKQQPSSVFFGFSCPVTELSFH</sequence>
<protein>
    <submittedName>
        <fullName evidence="1">Uncharacterized protein</fullName>
    </submittedName>
</protein>
<keyword evidence="2" id="KW-1185">Reference proteome</keyword>
<organism evidence="1 2">
    <name type="scientific">Pleuronectes platessa</name>
    <name type="common">European plaice</name>
    <dbReference type="NCBI Taxonomy" id="8262"/>
    <lineage>
        <taxon>Eukaryota</taxon>
        <taxon>Metazoa</taxon>
        <taxon>Chordata</taxon>
        <taxon>Craniata</taxon>
        <taxon>Vertebrata</taxon>
        <taxon>Euteleostomi</taxon>
        <taxon>Actinopterygii</taxon>
        <taxon>Neopterygii</taxon>
        <taxon>Teleostei</taxon>
        <taxon>Neoteleostei</taxon>
        <taxon>Acanthomorphata</taxon>
        <taxon>Carangaria</taxon>
        <taxon>Pleuronectiformes</taxon>
        <taxon>Pleuronectoidei</taxon>
        <taxon>Pleuronectidae</taxon>
        <taxon>Pleuronectes</taxon>
    </lineage>
</organism>
<evidence type="ECO:0000313" key="2">
    <source>
        <dbReference type="Proteomes" id="UP001153269"/>
    </source>
</evidence>
<name>A0A9N7VH31_PLEPL</name>
<evidence type="ECO:0000313" key="1">
    <source>
        <dbReference type="EMBL" id="CAB1452662.1"/>
    </source>
</evidence>